<protein>
    <submittedName>
        <fullName evidence="1">Aldose 1-epimerase</fullName>
    </submittedName>
</protein>
<dbReference type="Gene3D" id="2.70.98.10">
    <property type="match status" value="1"/>
</dbReference>
<dbReference type="InterPro" id="IPR011013">
    <property type="entry name" value="Gal_mutarotase_sf_dom"/>
</dbReference>
<dbReference type="EMBL" id="WPHR01000049">
    <property type="protein sequence ID" value="MUZ76129.1"/>
    <property type="molecule type" value="Genomic_DNA"/>
</dbReference>
<dbReference type="AlphaFoldDB" id="A0A6L6VP58"/>
<evidence type="ECO:0000313" key="2">
    <source>
        <dbReference type="Proteomes" id="UP000477951"/>
    </source>
</evidence>
<dbReference type="Proteomes" id="UP000477951">
    <property type="component" value="Unassembled WGS sequence"/>
</dbReference>
<sequence length="292" mass="32627">MAMTSLHAEKQFEISSNRLYAQVCPSMGGRLLKLAVVDGPDILVPAEPQSFDTLTWPRGGAYPLVPYHNRIEGGRLVVGAETFDLPPHPAAMPHTLHGPGHTKPWQLVEHTPSRLVMRLSYDRDDHWPWAFEAFQDFELEGNVLTLALTLKNLDDRPMPGGLGWHPYFASPDPVSVDAKYRWPHGDDYLPLGDRVPVTNRQSTKYLPTQYLQDWTEAEIRNVDGFRSRVTATSAFMGLVVHRGDPAHICVEPVSHIANAWNLKDEPEMTGAKIMLPGEVLEGVVRVEVMQAG</sequence>
<evidence type="ECO:0000313" key="1">
    <source>
        <dbReference type="EMBL" id="MUZ76129.1"/>
    </source>
</evidence>
<dbReference type="GO" id="GO:0030246">
    <property type="term" value="F:carbohydrate binding"/>
    <property type="evidence" value="ECO:0007669"/>
    <property type="project" value="InterPro"/>
</dbReference>
<name>A0A6L6VP58_AGRVI</name>
<dbReference type="InterPro" id="IPR014718">
    <property type="entry name" value="GH-type_carb-bd"/>
</dbReference>
<accession>A0A6L6VP58</accession>
<gene>
    <name evidence="1" type="ORF">GOZ90_26155</name>
</gene>
<dbReference type="InterPro" id="IPR008183">
    <property type="entry name" value="Aldose_1/G6P_1-epimerase"/>
</dbReference>
<organism evidence="1 2">
    <name type="scientific">Agrobacterium vitis</name>
    <name type="common">Rhizobium vitis</name>
    <dbReference type="NCBI Taxonomy" id="373"/>
    <lineage>
        <taxon>Bacteria</taxon>
        <taxon>Pseudomonadati</taxon>
        <taxon>Pseudomonadota</taxon>
        <taxon>Alphaproteobacteria</taxon>
        <taxon>Hyphomicrobiales</taxon>
        <taxon>Rhizobiaceae</taxon>
        <taxon>Rhizobium/Agrobacterium group</taxon>
        <taxon>Agrobacterium</taxon>
    </lineage>
</organism>
<comment type="caution">
    <text evidence="1">The sequence shown here is derived from an EMBL/GenBank/DDBJ whole genome shotgun (WGS) entry which is preliminary data.</text>
</comment>
<dbReference type="SUPFAM" id="SSF74650">
    <property type="entry name" value="Galactose mutarotase-like"/>
    <property type="match status" value="1"/>
</dbReference>
<dbReference type="Pfam" id="PF01263">
    <property type="entry name" value="Aldose_epim"/>
    <property type="match status" value="1"/>
</dbReference>
<dbReference type="GO" id="GO:0005975">
    <property type="term" value="P:carbohydrate metabolic process"/>
    <property type="evidence" value="ECO:0007669"/>
    <property type="project" value="InterPro"/>
</dbReference>
<dbReference type="GO" id="GO:0016853">
    <property type="term" value="F:isomerase activity"/>
    <property type="evidence" value="ECO:0007669"/>
    <property type="project" value="InterPro"/>
</dbReference>
<reference evidence="1 2" key="1">
    <citation type="submission" date="2019-12" db="EMBL/GenBank/DDBJ databases">
        <title>Whole-genome sequencing of Allorhizobium vitis.</title>
        <authorList>
            <person name="Gan H.M."/>
            <person name="Szegedi E."/>
            <person name="Burr T."/>
            <person name="Savka M.A."/>
        </authorList>
    </citation>
    <scope>NUCLEOTIDE SEQUENCE [LARGE SCALE GENOMIC DNA]</scope>
    <source>
        <strain evidence="1 2">CG516</strain>
    </source>
</reference>
<proteinExistence type="predicted"/>